<dbReference type="Proteomes" id="UP000093069">
    <property type="component" value="Chromosome I"/>
</dbReference>
<name>A0A160VU91_9EURY</name>
<reference evidence="4" key="1">
    <citation type="submission" date="2016-01" db="EMBL/GenBank/DDBJ databases">
        <authorList>
            <person name="Vorgias C.E."/>
        </authorList>
    </citation>
    <scope>NUCLEOTIDE SEQUENCE [LARGE SCALE GENOMIC DNA]</scope>
</reference>
<dbReference type="EMBL" id="LN999010">
    <property type="protein sequence ID" value="CUX77221.1"/>
    <property type="molecule type" value="Genomic_DNA"/>
</dbReference>
<proteinExistence type="predicted"/>
<dbReference type="Gene3D" id="3.40.50.1440">
    <property type="entry name" value="Tubulin/FtsZ, GTPase domain"/>
    <property type="match status" value="1"/>
</dbReference>
<gene>
    <name evidence="3" type="ORF">CHITON_0442</name>
</gene>
<dbReference type="KEGG" id="tch:CHITON_0442"/>
<dbReference type="OrthoDB" id="85717at2157"/>
<sequence length="247" mass="29139">MRPVFIGIGNNGMKVVWGIKYGNARKLFLDPTSYLFHKQIFLKKLEEIMWRIEKGTHVWIIFDNKPVNMEILAYILDNSPSDLFKLAYVLSPGKELVFENKPWWAGNFETVFYDSFWEFLRGREEKPIWQAYLEASASIGQMFTKLYEYLNNQMLVNVDLADFMQIVKGCNIGILRLLTSVDFDWHWGIWERGLINILASEETSLEDVTRVLQRFQDILREKDIIWGVKMDRAIKGMEVLALLVRKW</sequence>
<dbReference type="InterPro" id="IPR036525">
    <property type="entry name" value="Tubulin/FtsZ_GTPase_sf"/>
</dbReference>
<evidence type="ECO:0000256" key="1">
    <source>
        <dbReference type="ARBA" id="ARBA00022741"/>
    </source>
</evidence>
<dbReference type="RefSeq" id="WP_172799779.1">
    <property type="nucleotide sequence ID" value="NZ_CP015193.1"/>
</dbReference>
<dbReference type="AlphaFoldDB" id="A0A160VU91"/>
<protein>
    <submittedName>
        <fullName evidence="3">Uncharacterized protein</fullName>
    </submittedName>
</protein>
<dbReference type="SUPFAM" id="SSF55307">
    <property type="entry name" value="Tubulin C-terminal domain-like"/>
    <property type="match status" value="1"/>
</dbReference>
<evidence type="ECO:0000313" key="4">
    <source>
        <dbReference type="Proteomes" id="UP000093069"/>
    </source>
</evidence>
<keyword evidence="2" id="KW-0342">GTP-binding</keyword>
<dbReference type="InterPro" id="IPR008280">
    <property type="entry name" value="Tub_FtsZ_C"/>
</dbReference>
<dbReference type="GeneID" id="33321352"/>
<organism evidence="3 4">
    <name type="scientific">Thermococcus chitonophagus</name>
    <dbReference type="NCBI Taxonomy" id="54262"/>
    <lineage>
        <taxon>Archaea</taxon>
        <taxon>Methanobacteriati</taxon>
        <taxon>Methanobacteriota</taxon>
        <taxon>Thermococci</taxon>
        <taxon>Thermococcales</taxon>
        <taxon>Thermococcaceae</taxon>
        <taxon>Thermococcus</taxon>
    </lineage>
</organism>
<keyword evidence="1" id="KW-0547">Nucleotide-binding</keyword>
<accession>A0A160VU91</accession>
<dbReference type="STRING" id="54262.CHITON_0442"/>
<dbReference type="GO" id="GO:0005525">
    <property type="term" value="F:GTP binding"/>
    <property type="evidence" value="ECO:0007669"/>
    <property type="project" value="UniProtKB-KW"/>
</dbReference>
<evidence type="ECO:0000256" key="2">
    <source>
        <dbReference type="ARBA" id="ARBA00023134"/>
    </source>
</evidence>
<evidence type="ECO:0000313" key="3">
    <source>
        <dbReference type="EMBL" id="CUX77221.1"/>
    </source>
</evidence>